<dbReference type="AlphaFoldDB" id="A0A8T0SAE9"/>
<evidence type="ECO:0000313" key="2">
    <source>
        <dbReference type="EMBL" id="KAG2594484.1"/>
    </source>
</evidence>
<evidence type="ECO:0000256" key="1">
    <source>
        <dbReference type="SAM" id="MobiDB-lite"/>
    </source>
</evidence>
<gene>
    <name evidence="2" type="ORF">PVAP13_5NG010000</name>
</gene>
<organism evidence="2 3">
    <name type="scientific">Panicum virgatum</name>
    <name type="common">Blackwell switchgrass</name>
    <dbReference type="NCBI Taxonomy" id="38727"/>
    <lineage>
        <taxon>Eukaryota</taxon>
        <taxon>Viridiplantae</taxon>
        <taxon>Streptophyta</taxon>
        <taxon>Embryophyta</taxon>
        <taxon>Tracheophyta</taxon>
        <taxon>Spermatophyta</taxon>
        <taxon>Magnoliopsida</taxon>
        <taxon>Liliopsida</taxon>
        <taxon>Poales</taxon>
        <taxon>Poaceae</taxon>
        <taxon>PACMAD clade</taxon>
        <taxon>Panicoideae</taxon>
        <taxon>Panicodae</taxon>
        <taxon>Paniceae</taxon>
        <taxon>Panicinae</taxon>
        <taxon>Panicum</taxon>
        <taxon>Panicum sect. Hiantes</taxon>
    </lineage>
</organism>
<sequence>MMLVAKEFALSPPAAAAPRRRASARVAPTAGGGPPVPDLWLRTAAPPAFGSHSHDSDTDLAMLVTDFLENGAGDARATSDNEAALSDLTHLADNIMMLKQRGDEKQNELLSMVHSLLFSIHGSELQCFKRGQCSGSCIRLLLVKLLRYSGYDAAVCTSKWHVFDKIPGGDHEYIDVIVHGDTTNPERLIVDIDFRSHFEIARAVDSYGTVEFTPGGVRRHPSMPEAVPACDGRRCKMVPGAELYAASSLEILALSPSQMAVQV</sequence>
<dbReference type="EMBL" id="CM029046">
    <property type="protein sequence ID" value="KAG2594484.1"/>
    <property type="molecule type" value="Genomic_DNA"/>
</dbReference>
<comment type="caution">
    <text evidence="2">The sequence shown here is derived from an EMBL/GenBank/DDBJ whole genome shotgun (WGS) entry which is preliminary data.</text>
</comment>
<accession>A0A8T0SAE9</accession>
<name>A0A8T0SAE9_PANVG</name>
<dbReference type="Proteomes" id="UP000823388">
    <property type="component" value="Chromosome 5N"/>
</dbReference>
<protein>
    <recommendedName>
        <fullName evidence="4">Plant-specific domain TIGR01615 family protein</fullName>
    </recommendedName>
</protein>
<reference evidence="2" key="1">
    <citation type="submission" date="2020-05" db="EMBL/GenBank/DDBJ databases">
        <title>WGS assembly of Panicum virgatum.</title>
        <authorList>
            <person name="Lovell J.T."/>
            <person name="Jenkins J."/>
            <person name="Shu S."/>
            <person name="Juenger T.E."/>
            <person name="Schmutz J."/>
        </authorList>
    </citation>
    <scope>NUCLEOTIDE SEQUENCE</scope>
    <source>
        <strain evidence="2">AP13</strain>
    </source>
</reference>
<evidence type="ECO:0008006" key="4">
    <source>
        <dbReference type="Google" id="ProtNLM"/>
    </source>
</evidence>
<dbReference type="PANTHER" id="PTHR31579">
    <property type="entry name" value="OS03G0796600 PROTEIN"/>
    <property type="match status" value="1"/>
</dbReference>
<keyword evidence="3" id="KW-1185">Reference proteome</keyword>
<proteinExistence type="predicted"/>
<dbReference type="Pfam" id="PF04720">
    <property type="entry name" value="PDDEXK_6"/>
    <property type="match status" value="1"/>
</dbReference>
<dbReference type="InterPro" id="IPR006502">
    <property type="entry name" value="PDDEXK-like"/>
</dbReference>
<dbReference type="PANTHER" id="PTHR31579:SF39">
    <property type="entry name" value="OS01G0973600 PROTEIN"/>
    <property type="match status" value="1"/>
</dbReference>
<evidence type="ECO:0000313" key="3">
    <source>
        <dbReference type="Proteomes" id="UP000823388"/>
    </source>
</evidence>
<feature type="region of interest" description="Disordered" evidence="1">
    <location>
        <begin position="14"/>
        <end position="33"/>
    </location>
</feature>